<organism evidence="2">
    <name type="scientific">Arion vulgaris</name>
    <dbReference type="NCBI Taxonomy" id="1028688"/>
    <lineage>
        <taxon>Eukaryota</taxon>
        <taxon>Metazoa</taxon>
        <taxon>Spiralia</taxon>
        <taxon>Lophotrochozoa</taxon>
        <taxon>Mollusca</taxon>
        <taxon>Gastropoda</taxon>
        <taxon>Heterobranchia</taxon>
        <taxon>Euthyneura</taxon>
        <taxon>Panpulmonata</taxon>
        <taxon>Eupulmonata</taxon>
        <taxon>Stylommatophora</taxon>
        <taxon>Helicina</taxon>
        <taxon>Arionoidea</taxon>
        <taxon>Arionidae</taxon>
        <taxon>Arion</taxon>
    </lineage>
</organism>
<evidence type="ECO:0000256" key="1">
    <source>
        <dbReference type="SAM" id="MobiDB-lite"/>
    </source>
</evidence>
<protein>
    <submittedName>
        <fullName evidence="2">Uncharacterized protein</fullName>
    </submittedName>
</protein>
<accession>A0A0B6XSR7</accession>
<gene>
    <name evidence="2" type="primary">ORF475</name>
</gene>
<feature type="compositionally biased region" description="Low complexity" evidence="1">
    <location>
        <begin position="1"/>
        <end position="11"/>
    </location>
</feature>
<feature type="non-terminal residue" evidence="2">
    <location>
        <position position="70"/>
    </location>
</feature>
<feature type="region of interest" description="Disordered" evidence="1">
    <location>
        <begin position="1"/>
        <end position="30"/>
    </location>
</feature>
<reference evidence="2" key="1">
    <citation type="submission" date="2014-12" db="EMBL/GenBank/DDBJ databases">
        <title>Insight into the proteome of Arion vulgaris.</title>
        <authorList>
            <person name="Aradska J."/>
            <person name="Bulat T."/>
            <person name="Smidak R."/>
            <person name="Sarate P."/>
            <person name="Gangsoo J."/>
            <person name="Sialana F."/>
            <person name="Bilban M."/>
            <person name="Lubec G."/>
        </authorList>
    </citation>
    <scope>NUCLEOTIDE SEQUENCE</scope>
    <source>
        <tissue evidence="2">Skin</tissue>
    </source>
</reference>
<evidence type="ECO:0000313" key="2">
    <source>
        <dbReference type="EMBL" id="CEK47062.1"/>
    </source>
</evidence>
<sequence length="70" mass="7842">QKLMQKMQQQQAPPSTTHGQRGPLPPPIANSQVVQQQILAQLHKAVDNGFISPQLLDYQLPHNILVLLQQ</sequence>
<feature type="non-terminal residue" evidence="2">
    <location>
        <position position="1"/>
    </location>
</feature>
<proteinExistence type="predicted"/>
<dbReference type="EMBL" id="HACG01000197">
    <property type="protein sequence ID" value="CEK47062.1"/>
    <property type="molecule type" value="Transcribed_RNA"/>
</dbReference>
<name>A0A0B6XSR7_9EUPU</name>
<dbReference type="AlphaFoldDB" id="A0A0B6XSR7"/>